<accession>A0A1I3U775</accession>
<evidence type="ECO:0000313" key="2">
    <source>
        <dbReference type="Proteomes" id="UP000198635"/>
    </source>
</evidence>
<keyword evidence="2" id="KW-1185">Reference proteome</keyword>
<dbReference type="RefSeq" id="WP_092374230.1">
    <property type="nucleotide sequence ID" value="NZ_FORX01000007.1"/>
</dbReference>
<organism evidence="1 2">
    <name type="scientific">Desulfomicrobium apsheronum</name>
    <dbReference type="NCBI Taxonomy" id="52560"/>
    <lineage>
        <taxon>Bacteria</taxon>
        <taxon>Pseudomonadati</taxon>
        <taxon>Thermodesulfobacteriota</taxon>
        <taxon>Desulfovibrionia</taxon>
        <taxon>Desulfovibrionales</taxon>
        <taxon>Desulfomicrobiaceae</taxon>
        <taxon>Desulfomicrobium</taxon>
    </lineage>
</organism>
<dbReference type="Proteomes" id="UP000198635">
    <property type="component" value="Unassembled WGS sequence"/>
</dbReference>
<dbReference type="AlphaFoldDB" id="A0A1I3U775"/>
<dbReference type="STRING" id="52560.SAMN04488082_10751"/>
<dbReference type="OrthoDB" id="5455646at2"/>
<sequence length="126" mass="13536">MANMDYPGPCFACSAIDGCATEEAKKLAVKGYCKGVERELNAWKATLYDVMVGFLDLGDKDRGALVDAVAEIKALVREIETKTAQLEAECPLEMGPVEKDLGDKMGKLRVHYTKAMEVIGAGSFGG</sequence>
<proteinExistence type="predicted"/>
<reference evidence="2" key="1">
    <citation type="submission" date="2016-10" db="EMBL/GenBank/DDBJ databases">
        <authorList>
            <person name="Varghese N."/>
            <person name="Submissions S."/>
        </authorList>
    </citation>
    <scope>NUCLEOTIDE SEQUENCE [LARGE SCALE GENOMIC DNA]</scope>
    <source>
        <strain evidence="2">DSM 5918</strain>
    </source>
</reference>
<dbReference type="EMBL" id="FORX01000007">
    <property type="protein sequence ID" value="SFJ78752.1"/>
    <property type="molecule type" value="Genomic_DNA"/>
</dbReference>
<evidence type="ECO:0000313" key="1">
    <source>
        <dbReference type="EMBL" id="SFJ78752.1"/>
    </source>
</evidence>
<gene>
    <name evidence="1" type="ORF">SAMN04488082_10751</name>
</gene>
<name>A0A1I3U775_9BACT</name>
<protein>
    <submittedName>
        <fullName evidence="1">Uncharacterized protein</fullName>
    </submittedName>
</protein>